<accession>A0A5M8P660</accession>
<dbReference type="CDD" id="cd24032">
    <property type="entry name" value="ASKHA_NBD_TsaB"/>
    <property type="match status" value="1"/>
</dbReference>
<feature type="domain" description="Gcp-like" evidence="1">
    <location>
        <begin position="35"/>
        <end position="155"/>
    </location>
</feature>
<comment type="caution">
    <text evidence="2">The sequence shown here is derived from an EMBL/GenBank/DDBJ whole genome shotgun (WGS) entry which is preliminary data.</text>
</comment>
<organism evidence="2 3">
    <name type="scientific">Candidatus Ordinivivax streblomastigis</name>
    <dbReference type="NCBI Taxonomy" id="2540710"/>
    <lineage>
        <taxon>Bacteria</taxon>
        <taxon>Pseudomonadati</taxon>
        <taxon>Bacteroidota</taxon>
        <taxon>Bacteroidia</taxon>
        <taxon>Bacteroidales</taxon>
        <taxon>Candidatus Ordinivivax</taxon>
    </lineage>
</organism>
<dbReference type="NCBIfam" id="TIGR03725">
    <property type="entry name" value="T6A_YeaZ"/>
    <property type="match status" value="1"/>
</dbReference>
<proteinExistence type="predicted"/>
<reference evidence="2 3" key="1">
    <citation type="submission" date="2019-03" db="EMBL/GenBank/DDBJ databases">
        <title>Single cell metagenomics reveals metabolic interactions within the superorganism composed of flagellate Streblomastix strix and complex community of Bacteroidetes bacteria on its surface.</title>
        <authorList>
            <person name="Treitli S.C."/>
            <person name="Kolisko M."/>
            <person name="Husnik F."/>
            <person name="Keeling P."/>
            <person name="Hampl V."/>
        </authorList>
    </citation>
    <scope>NUCLEOTIDE SEQUENCE [LARGE SCALE GENOMIC DNA]</scope>
    <source>
        <strain evidence="2">St1</strain>
    </source>
</reference>
<evidence type="ECO:0000259" key="1">
    <source>
        <dbReference type="Pfam" id="PF00814"/>
    </source>
</evidence>
<protein>
    <submittedName>
        <fullName evidence="2">tRNA threonylcarbamoyladenosine biosynthesis protein TsaB</fullName>
    </submittedName>
</protein>
<dbReference type="Proteomes" id="UP000324575">
    <property type="component" value="Unassembled WGS sequence"/>
</dbReference>
<dbReference type="GO" id="GO:0002949">
    <property type="term" value="P:tRNA threonylcarbamoyladenosine modification"/>
    <property type="evidence" value="ECO:0007669"/>
    <property type="project" value="InterPro"/>
</dbReference>
<evidence type="ECO:0000313" key="3">
    <source>
        <dbReference type="Proteomes" id="UP000324575"/>
    </source>
</evidence>
<dbReference type="AlphaFoldDB" id="A0A5M8P660"/>
<gene>
    <name evidence="2" type="ORF">EZS26_000343</name>
</gene>
<dbReference type="Gene3D" id="3.30.420.40">
    <property type="match status" value="2"/>
</dbReference>
<sequence length="243" mass="26358">MACLLAIETATTVCSVNLSVDGKTIFNRIQLENAGHSALLGVFVSEAVSYARMNQLKIEAVAISAGPGSYTGLRIGVSEAKGLCYGFTIPLIALPTLKIMASSILQQLGSGSARSILCPMIDARRMEVYAALYDENLNEIRPAQADIMDANSYQDFLGQQQILFFGNGSEKCKSVIQSPRAVFIDTVYPAAEAMIPLAEQAFANQDFVDVAYFEPFYLKEFQATTPKNKVLGIFNAKSIQTTI</sequence>
<name>A0A5M8P660_9BACT</name>
<dbReference type="InterPro" id="IPR000905">
    <property type="entry name" value="Gcp-like_dom"/>
</dbReference>
<dbReference type="Pfam" id="PF00814">
    <property type="entry name" value="TsaD"/>
    <property type="match status" value="1"/>
</dbReference>
<evidence type="ECO:0000313" key="2">
    <source>
        <dbReference type="EMBL" id="KAA6303792.1"/>
    </source>
</evidence>
<dbReference type="InterPro" id="IPR022496">
    <property type="entry name" value="T6A_TsaB"/>
</dbReference>
<dbReference type="SUPFAM" id="SSF53067">
    <property type="entry name" value="Actin-like ATPase domain"/>
    <property type="match status" value="2"/>
</dbReference>
<dbReference type="EMBL" id="SNRX01000001">
    <property type="protein sequence ID" value="KAA6303792.1"/>
    <property type="molecule type" value="Genomic_DNA"/>
</dbReference>
<dbReference type="InterPro" id="IPR043129">
    <property type="entry name" value="ATPase_NBD"/>
</dbReference>